<keyword evidence="3" id="KW-1185">Reference proteome</keyword>
<dbReference type="EMBL" id="BMFK01000001">
    <property type="protein sequence ID" value="GGE54601.1"/>
    <property type="molecule type" value="Genomic_DNA"/>
</dbReference>
<proteinExistence type="predicted"/>
<feature type="chain" id="PRO_5036811309" description="DUF1002 domain-containing protein" evidence="1">
    <location>
        <begin position="24"/>
        <end position="292"/>
    </location>
</feature>
<dbReference type="InterPro" id="IPR009343">
    <property type="entry name" value="DUF1002"/>
</dbReference>
<dbReference type="Pfam" id="PF06207">
    <property type="entry name" value="DUF1002"/>
    <property type="match status" value="1"/>
</dbReference>
<organism evidence="2 3">
    <name type="scientific">Priestia taiwanensis</name>
    <dbReference type="NCBI Taxonomy" id="1347902"/>
    <lineage>
        <taxon>Bacteria</taxon>
        <taxon>Bacillati</taxon>
        <taxon>Bacillota</taxon>
        <taxon>Bacilli</taxon>
        <taxon>Bacillales</taxon>
        <taxon>Bacillaceae</taxon>
        <taxon>Priestia</taxon>
    </lineage>
</organism>
<evidence type="ECO:0000313" key="3">
    <source>
        <dbReference type="Proteomes" id="UP000605259"/>
    </source>
</evidence>
<evidence type="ECO:0000313" key="2">
    <source>
        <dbReference type="EMBL" id="GGE54601.1"/>
    </source>
</evidence>
<dbReference type="AlphaFoldDB" id="A0A917ELT9"/>
<dbReference type="RefSeq" id="WP_188386521.1">
    <property type="nucleotide sequence ID" value="NZ_BMFK01000001.1"/>
</dbReference>
<gene>
    <name evidence="2" type="ORF">GCM10007140_01120</name>
</gene>
<sequence>MFKKLTALALAVCITLLPLPALADVVVGESIVTLGENLSTEQKNQVLKDMNAPQGVQTITVSNQEEHKYLGDVIPKSQIGTRAISSAMITYTKKGTGVVVKTNNINWVEDNMYASALVTAGLKDAEIYITSPFPVSGTAALTGIMKAYETSTNTKIDDEVKIVANKEMVTTAELGESIGNDQAVQFISEVKKEIAAEQPQTKEEVQSLIQRLAEQFNLTLSDEQLKSLVDLFNSMKDINIDWKAVGEGLNNIKGQVTGFLESEEGKSFFAAIGDFFSRLFDAIGAFFKTLFS</sequence>
<name>A0A917ELT9_9BACI</name>
<accession>A0A917ELT9</accession>
<protein>
    <recommendedName>
        <fullName evidence="4">DUF1002 domain-containing protein</fullName>
    </recommendedName>
</protein>
<dbReference type="Proteomes" id="UP000605259">
    <property type="component" value="Unassembled WGS sequence"/>
</dbReference>
<feature type="signal peptide" evidence="1">
    <location>
        <begin position="1"/>
        <end position="23"/>
    </location>
</feature>
<keyword evidence="1" id="KW-0732">Signal</keyword>
<evidence type="ECO:0000256" key="1">
    <source>
        <dbReference type="SAM" id="SignalP"/>
    </source>
</evidence>
<comment type="caution">
    <text evidence="2">The sequence shown here is derived from an EMBL/GenBank/DDBJ whole genome shotgun (WGS) entry which is preliminary data.</text>
</comment>
<reference evidence="2" key="1">
    <citation type="journal article" date="2014" name="Int. J. Syst. Evol. Microbiol.">
        <title>Complete genome sequence of Corynebacterium casei LMG S-19264T (=DSM 44701T), isolated from a smear-ripened cheese.</title>
        <authorList>
            <consortium name="US DOE Joint Genome Institute (JGI-PGF)"/>
            <person name="Walter F."/>
            <person name="Albersmeier A."/>
            <person name="Kalinowski J."/>
            <person name="Ruckert C."/>
        </authorList>
    </citation>
    <scope>NUCLEOTIDE SEQUENCE</scope>
    <source>
        <strain evidence="2">CGMCC 1.12698</strain>
    </source>
</reference>
<reference evidence="2" key="2">
    <citation type="submission" date="2020-09" db="EMBL/GenBank/DDBJ databases">
        <authorList>
            <person name="Sun Q."/>
            <person name="Zhou Y."/>
        </authorList>
    </citation>
    <scope>NUCLEOTIDE SEQUENCE</scope>
    <source>
        <strain evidence="2">CGMCC 1.12698</strain>
    </source>
</reference>
<evidence type="ECO:0008006" key="4">
    <source>
        <dbReference type="Google" id="ProtNLM"/>
    </source>
</evidence>